<dbReference type="Proteomes" id="UP000053447">
    <property type="component" value="Unassembled WGS sequence"/>
</dbReference>
<protein>
    <submittedName>
        <fullName evidence="1">Uncharacterized protein</fullName>
    </submittedName>
</protein>
<proteinExistence type="predicted"/>
<evidence type="ECO:0000313" key="1">
    <source>
        <dbReference type="EMBL" id="KTW27889.1"/>
    </source>
</evidence>
<dbReference type="GeneID" id="28941374"/>
<dbReference type="EMBL" id="LFWA01000013">
    <property type="protein sequence ID" value="KTW27889.1"/>
    <property type="molecule type" value="Genomic_DNA"/>
</dbReference>
<dbReference type="VEuPathDB" id="FungiDB:T551_02856"/>
<dbReference type="AlphaFoldDB" id="A0A0W4ZHP0"/>
<gene>
    <name evidence="1" type="ORF">T551_02856</name>
</gene>
<evidence type="ECO:0000313" key="2">
    <source>
        <dbReference type="Proteomes" id="UP000053447"/>
    </source>
</evidence>
<reference evidence="2" key="1">
    <citation type="journal article" date="2016" name="Nat. Commun.">
        <title>Genome analysis of three Pneumocystis species reveals adaptation mechanisms to life exclusively in mammalian hosts.</title>
        <authorList>
            <person name="Ma L."/>
            <person name="Chen Z."/>
            <person name="Huang D.W."/>
            <person name="Kutty G."/>
            <person name="Ishihara M."/>
            <person name="Wang H."/>
            <person name="Abouelleil A."/>
            <person name="Bishop L."/>
            <person name="Davey E."/>
            <person name="Deng R."/>
            <person name="Deng X."/>
            <person name="Fan L."/>
            <person name="Fantoni G."/>
            <person name="Fitzgerald M."/>
            <person name="Gogineni E."/>
            <person name="Goldberg J.M."/>
            <person name="Handley G."/>
            <person name="Hu X."/>
            <person name="Huber C."/>
            <person name="Jiao X."/>
            <person name="Jones K."/>
            <person name="Levin J.Z."/>
            <person name="Liu Y."/>
            <person name="Macdonald P."/>
            <person name="Melnikov A."/>
            <person name="Raley C."/>
            <person name="Sassi M."/>
            <person name="Sherman B.T."/>
            <person name="Song X."/>
            <person name="Sykes S."/>
            <person name="Tran B."/>
            <person name="Walsh L."/>
            <person name="Xia Y."/>
            <person name="Yang J."/>
            <person name="Young S."/>
            <person name="Zeng Q."/>
            <person name="Zheng X."/>
            <person name="Stephens R."/>
            <person name="Nusbaum C."/>
            <person name="Birren B.W."/>
            <person name="Azadi P."/>
            <person name="Lempicki R.A."/>
            <person name="Cuomo C.A."/>
            <person name="Kovacs J.A."/>
        </authorList>
    </citation>
    <scope>NUCLEOTIDE SEQUENCE [LARGE SCALE GENOMIC DNA]</scope>
    <source>
        <strain evidence="2">RU7</strain>
    </source>
</reference>
<comment type="caution">
    <text evidence="1">The sequence shown here is derived from an EMBL/GenBank/DDBJ whole genome shotgun (WGS) entry which is preliminary data.</text>
</comment>
<dbReference type="RefSeq" id="XP_018228660.1">
    <property type="nucleotide sequence ID" value="XM_018375119.1"/>
</dbReference>
<sequence length="76" mass="9207">MKIEKLTSFFFEILSYRKIEYRNKTILLRDILDFHAICLDLFLSCFYKAIEYIWTLYVRVIGSRCISALYSLFISF</sequence>
<accession>A0A0W4ZHP0</accession>
<organism evidence="1 2">
    <name type="scientific">Pneumocystis jirovecii (strain RU7)</name>
    <name type="common">Human pneumocystis pneumonia agent</name>
    <dbReference type="NCBI Taxonomy" id="1408657"/>
    <lineage>
        <taxon>Eukaryota</taxon>
        <taxon>Fungi</taxon>
        <taxon>Dikarya</taxon>
        <taxon>Ascomycota</taxon>
        <taxon>Taphrinomycotina</taxon>
        <taxon>Pneumocystomycetes</taxon>
        <taxon>Pneumocystaceae</taxon>
        <taxon>Pneumocystis</taxon>
    </lineage>
</organism>
<name>A0A0W4ZHP0_PNEJ7</name>
<keyword evidence="2" id="KW-1185">Reference proteome</keyword>